<dbReference type="InterPro" id="IPR018024">
    <property type="entry name" value="CbiM"/>
</dbReference>
<evidence type="ECO:0000256" key="2">
    <source>
        <dbReference type="ARBA" id="ARBA00004953"/>
    </source>
</evidence>
<comment type="subunit">
    <text evidence="13">Forms an energy-coupling factor (ECF) transporter complex composed of an ATP-binding protein (A component, CbiO), a transmembrane protein (T component, CbiQ) and 2 possible substrate-capture proteins (S components, CbiM and CbiN) of unknown stoichimetry.</text>
</comment>
<comment type="function">
    <text evidence="13">Part of the energy-coupling factor (ECF) transporter complex CbiMNOQ involved in cobalt import.</text>
</comment>
<dbReference type="NCBIfam" id="TIGR00123">
    <property type="entry name" value="cbiM"/>
    <property type="match status" value="1"/>
</dbReference>
<evidence type="ECO:0000256" key="6">
    <source>
        <dbReference type="ARBA" id="ARBA00022573"/>
    </source>
</evidence>
<comment type="subcellular location">
    <subcellularLocation>
        <location evidence="1">Cell inner membrane</location>
        <topology evidence="1">Multi-pass membrane protein</topology>
    </subcellularLocation>
    <subcellularLocation>
        <location evidence="13">Cell membrane</location>
        <topology evidence="13">Multi-pass membrane protein</topology>
    </subcellularLocation>
</comment>
<comment type="pathway">
    <text evidence="2 13">Cofactor biosynthesis; adenosylcobalamin biosynthesis.</text>
</comment>
<name>A0A7Z0EIN5_9ACTN</name>
<evidence type="ECO:0000256" key="13">
    <source>
        <dbReference type="HAMAP-Rule" id="MF_01462"/>
    </source>
</evidence>
<evidence type="ECO:0000256" key="3">
    <source>
        <dbReference type="ARBA" id="ARBA00022426"/>
    </source>
</evidence>
<feature type="transmembrane region" description="Helical" evidence="13">
    <location>
        <begin position="135"/>
        <end position="155"/>
    </location>
</feature>
<dbReference type="PANTHER" id="PTHR43627:SF1">
    <property type="entry name" value="COBALT TRANSPORT PROTEIN CBIM"/>
    <property type="match status" value="1"/>
</dbReference>
<dbReference type="Proteomes" id="UP000572051">
    <property type="component" value="Unassembled WGS sequence"/>
</dbReference>
<evidence type="ECO:0000313" key="15">
    <source>
        <dbReference type="EMBL" id="NYJ32589.1"/>
    </source>
</evidence>
<evidence type="ECO:0000313" key="16">
    <source>
        <dbReference type="Proteomes" id="UP000572051"/>
    </source>
</evidence>
<dbReference type="GO" id="GO:0043190">
    <property type="term" value="C:ATP-binding cassette (ABC) transporter complex"/>
    <property type="evidence" value="ECO:0007669"/>
    <property type="project" value="InterPro"/>
</dbReference>
<keyword evidence="6 13" id="KW-0169">Cobalamin biosynthesis</keyword>
<feature type="region of interest" description="Disordered" evidence="14">
    <location>
        <begin position="222"/>
        <end position="262"/>
    </location>
</feature>
<evidence type="ECO:0000256" key="14">
    <source>
        <dbReference type="SAM" id="MobiDB-lite"/>
    </source>
</evidence>
<feature type="transmembrane region" description="Helical" evidence="13">
    <location>
        <begin position="104"/>
        <end position="123"/>
    </location>
</feature>
<dbReference type="GO" id="GO:0015087">
    <property type="term" value="F:cobalt ion transmembrane transporter activity"/>
    <property type="evidence" value="ECO:0007669"/>
    <property type="project" value="UniProtKB-UniRule"/>
</dbReference>
<dbReference type="GO" id="GO:0009236">
    <property type="term" value="P:cobalamin biosynthetic process"/>
    <property type="evidence" value="ECO:0007669"/>
    <property type="project" value="UniProtKB-UniRule"/>
</dbReference>
<keyword evidence="4 13" id="KW-0813">Transport</keyword>
<dbReference type="PANTHER" id="PTHR43627">
    <property type="match status" value="1"/>
</dbReference>
<dbReference type="UniPathway" id="UPA00148"/>
<keyword evidence="5 13" id="KW-1003">Cell membrane</keyword>
<evidence type="ECO:0000256" key="8">
    <source>
        <dbReference type="ARBA" id="ARBA00022989"/>
    </source>
</evidence>
<feature type="transmembrane region" description="Helical" evidence="13">
    <location>
        <begin position="67"/>
        <end position="92"/>
    </location>
</feature>
<feature type="transmembrane region" description="Helical" evidence="13">
    <location>
        <begin position="175"/>
        <end position="204"/>
    </location>
</feature>
<dbReference type="FunFam" id="1.10.1760.20:FF:000001">
    <property type="entry name" value="Cobalt transport protein CbiM"/>
    <property type="match status" value="1"/>
</dbReference>
<protein>
    <recommendedName>
        <fullName evidence="13">Cobalt transport protein CbiM</fullName>
    </recommendedName>
    <alternativeName>
        <fullName evidence="13">Energy-coupling factor transporter probable substrate-capture protein CbiM</fullName>
        <shortName evidence="13">ECF transporter S component CbiM</shortName>
    </alternativeName>
</protein>
<evidence type="ECO:0000256" key="4">
    <source>
        <dbReference type="ARBA" id="ARBA00022448"/>
    </source>
</evidence>
<evidence type="ECO:0000256" key="12">
    <source>
        <dbReference type="ARBA" id="ARBA00060918"/>
    </source>
</evidence>
<accession>A0A7Z0EIN5</accession>
<comment type="caution">
    <text evidence="15">The sequence shown here is derived from an EMBL/GenBank/DDBJ whole genome shotgun (WGS) entry which is preliminary data.</text>
</comment>
<dbReference type="InterPro" id="IPR002751">
    <property type="entry name" value="CbiM/NikMN"/>
</dbReference>
<keyword evidence="16" id="KW-1185">Reference proteome</keyword>
<dbReference type="Gene3D" id="1.10.1760.20">
    <property type="match status" value="1"/>
</dbReference>
<proteinExistence type="inferred from homology"/>
<keyword evidence="8 13" id="KW-1133">Transmembrane helix</keyword>
<reference evidence="15 16" key="1">
    <citation type="submission" date="2020-07" db="EMBL/GenBank/DDBJ databases">
        <title>Sequencing the genomes of 1000 actinobacteria strains.</title>
        <authorList>
            <person name="Klenk H.-P."/>
        </authorList>
    </citation>
    <scope>NUCLEOTIDE SEQUENCE [LARGE SCALE GENOMIC DNA]</scope>
    <source>
        <strain evidence="15 16">DSM 44442</strain>
    </source>
</reference>
<dbReference type="NCBIfam" id="NF006184">
    <property type="entry name" value="PRK08319.1"/>
    <property type="match status" value="1"/>
</dbReference>
<dbReference type="EMBL" id="JACCFS010000001">
    <property type="protein sequence ID" value="NYJ32589.1"/>
    <property type="molecule type" value="Genomic_DNA"/>
</dbReference>
<comment type="similarity">
    <text evidence="12 13">Belongs to the CbiM family.</text>
</comment>
<dbReference type="AlphaFoldDB" id="A0A7Z0EIN5"/>
<evidence type="ECO:0000256" key="5">
    <source>
        <dbReference type="ARBA" id="ARBA00022475"/>
    </source>
</evidence>
<feature type="compositionally biased region" description="Low complexity" evidence="14">
    <location>
        <begin position="230"/>
        <end position="254"/>
    </location>
</feature>
<evidence type="ECO:0000256" key="10">
    <source>
        <dbReference type="ARBA" id="ARBA00023136"/>
    </source>
</evidence>
<evidence type="ECO:0000256" key="11">
    <source>
        <dbReference type="ARBA" id="ARBA00023285"/>
    </source>
</evidence>
<keyword evidence="7 13" id="KW-0812">Transmembrane</keyword>
<evidence type="ECO:0000256" key="7">
    <source>
        <dbReference type="ARBA" id="ARBA00022692"/>
    </source>
</evidence>
<keyword evidence="11 13" id="KW-0170">Cobalt</keyword>
<evidence type="ECO:0000256" key="9">
    <source>
        <dbReference type="ARBA" id="ARBA00023065"/>
    </source>
</evidence>
<gene>
    <name evidence="13" type="primary">cbiM</name>
    <name evidence="15" type="ORF">HNR10_000470</name>
</gene>
<keyword evidence="10 13" id="KW-0472">Membrane</keyword>
<sequence>MLPPLHAAAWTAAAAPFIVHGVRSLTREVRADPDAKLLLGAAGAFCFVLSALKIPSATGTSSHPVGVGLGAVLFRPPVMAVLGTVTLLFQALLLAHGGLSTLGANAFSLAVVGPWVAYGAFRLLRSVTARLSEGLSMSVSVFAAAFSASLGTYTVTSFQLALAHPDPESGILGAFVKYAAIFSLTQIPIAVIEGLITVAVIRILTSVSRGDLVRLGLLSPATASTPHQPSSPSEPDPGDGTAARTTSAPATTAEAQDEGTSA</sequence>
<keyword evidence="3 13" id="KW-0171">Cobalt transport</keyword>
<keyword evidence="9 13" id="KW-0406">Ion transport</keyword>
<evidence type="ECO:0000256" key="1">
    <source>
        <dbReference type="ARBA" id="ARBA00004429"/>
    </source>
</evidence>
<organism evidence="15 16">
    <name type="scientific">Nocardiopsis aegyptia</name>
    <dbReference type="NCBI Taxonomy" id="220378"/>
    <lineage>
        <taxon>Bacteria</taxon>
        <taxon>Bacillati</taxon>
        <taxon>Actinomycetota</taxon>
        <taxon>Actinomycetes</taxon>
        <taxon>Streptosporangiales</taxon>
        <taxon>Nocardiopsidaceae</taxon>
        <taxon>Nocardiopsis</taxon>
    </lineage>
</organism>
<dbReference type="Pfam" id="PF01891">
    <property type="entry name" value="CbiM"/>
    <property type="match status" value="1"/>
</dbReference>
<feature type="transmembrane region" description="Helical" evidence="13">
    <location>
        <begin position="37"/>
        <end position="55"/>
    </location>
</feature>
<dbReference type="HAMAP" id="MF_01462">
    <property type="entry name" value="CbiM"/>
    <property type="match status" value="1"/>
</dbReference>